<accession>A0A3S1CM15</accession>
<evidence type="ECO:0008006" key="7">
    <source>
        <dbReference type="Google" id="ProtNLM"/>
    </source>
</evidence>
<dbReference type="CDD" id="cd17933">
    <property type="entry name" value="DEXSc_RecD-like"/>
    <property type="match status" value="1"/>
</dbReference>
<name>A0A3S1CM15_9CYAN</name>
<sequence length="346" mass="38595">MEMTGLEAKTIHRLLEFDPKSMGFKRDERNQLSCDALIVDEASMLDLFLAYSLIKAVPDGAQILFVGDIDQLPSVGAGQVLADLINSGKIPVIRLTQVFRQASASAIIRSAHQINNGEFPTLDPIDFEADTITSDCLCHPGGYSPEHGVQIIANLVSNFIPSLGFNPVTDVQLLCPMLRGVVGTYNLNNVLQQIINPPGADKTEVTWGNIIYREGDKVIQLTNDYQREIFNGDIGFISTIDTENQEVIIQFGERDVVYDYSDLNEINLAFAVSVHKSQGSEYPVVILPLYTQHYMMLSFYTGLTRAKRLAIVVGAEKAINLTINSNRHMERYTKLKYRLTQNYILS</sequence>
<proteinExistence type="predicted"/>
<dbReference type="Pfam" id="PF13538">
    <property type="entry name" value="UvrD_C_2"/>
    <property type="match status" value="1"/>
</dbReference>
<dbReference type="Proteomes" id="UP000271624">
    <property type="component" value="Unassembled WGS sequence"/>
</dbReference>
<evidence type="ECO:0000259" key="4">
    <source>
        <dbReference type="Pfam" id="PF18335"/>
    </source>
</evidence>
<evidence type="ECO:0000313" key="5">
    <source>
        <dbReference type="EMBL" id="RUT06456.1"/>
    </source>
</evidence>
<dbReference type="PANTHER" id="PTHR43788">
    <property type="entry name" value="DNA2/NAM7 HELICASE FAMILY MEMBER"/>
    <property type="match status" value="1"/>
</dbReference>
<dbReference type="PANTHER" id="PTHR43788:SF6">
    <property type="entry name" value="DNA HELICASE B"/>
    <property type="match status" value="1"/>
</dbReference>
<dbReference type="InterPro" id="IPR050534">
    <property type="entry name" value="Coronavir_polyprotein_1ab"/>
</dbReference>
<protein>
    <recommendedName>
        <fullName evidence="7">UvrD-like helicase C-terminal domain-containing protein</fullName>
    </recommendedName>
</protein>
<dbReference type="GO" id="GO:0005524">
    <property type="term" value="F:ATP binding"/>
    <property type="evidence" value="ECO:0007669"/>
    <property type="project" value="UniProtKB-KW"/>
</dbReference>
<dbReference type="Gene3D" id="2.30.30.940">
    <property type="match status" value="1"/>
</dbReference>
<comment type="caution">
    <text evidence="5">The sequence shown here is derived from an EMBL/GenBank/DDBJ whole genome shotgun (WGS) entry which is preliminary data.</text>
</comment>
<dbReference type="Gene3D" id="3.40.50.300">
    <property type="entry name" value="P-loop containing nucleotide triphosphate hydrolases"/>
    <property type="match status" value="2"/>
</dbReference>
<dbReference type="CDD" id="cd18809">
    <property type="entry name" value="SF1_C_RecD"/>
    <property type="match status" value="1"/>
</dbReference>
<dbReference type="Pfam" id="PF13245">
    <property type="entry name" value="AAA_19"/>
    <property type="match status" value="1"/>
</dbReference>
<keyword evidence="1" id="KW-0547">Nucleotide-binding</keyword>
<evidence type="ECO:0000259" key="3">
    <source>
        <dbReference type="Pfam" id="PF13538"/>
    </source>
</evidence>
<dbReference type="GO" id="GO:0017116">
    <property type="term" value="F:single-stranded DNA helicase activity"/>
    <property type="evidence" value="ECO:0007669"/>
    <property type="project" value="TreeGrafter"/>
</dbReference>
<evidence type="ECO:0000256" key="1">
    <source>
        <dbReference type="ARBA" id="ARBA00022741"/>
    </source>
</evidence>
<dbReference type="GO" id="GO:0006310">
    <property type="term" value="P:DNA recombination"/>
    <property type="evidence" value="ECO:0007669"/>
    <property type="project" value="TreeGrafter"/>
</dbReference>
<organism evidence="5 6">
    <name type="scientific">Dulcicalothrix desertica PCC 7102</name>
    <dbReference type="NCBI Taxonomy" id="232991"/>
    <lineage>
        <taxon>Bacteria</taxon>
        <taxon>Bacillati</taxon>
        <taxon>Cyanobacteriota</taxon>
        <taxon>Cyanophyceae</taxon>
        <taxon>Nostocales</taxon>
        <taxon>Calotrichaceae</taxon>
        <taxon>Dulcicalothrix</taxon>
    </lineage>
</organism>
<dbReference type="Pfam" id="PF18335">
    <property type="entry name" value="SH3_13"/>
    <property type="match status" value="1"/>
</dbReference>
<dbReference type="InterPro" id="IPR041451">
    <property type="entry name" value="RecD2_SH13"/>
</dbReference>
<reference evidence="5" key="1">
    <citation type="submission" date="2018-12" db="EMBL/GenBank/DDBJ databases">
        <authorList>
            <person name="Will S."/>
            <person name="Neumann-Schaal M."/>
            <person name="Henke P."/>
        </authorList>
    </citation>
    <scope>NUCLEOTIDE SEQUENCE</scope>
    <source>
        <strain evidence="5">PCC 7102</strain>
    </source>
</reference>
<keyword evidence="2" id="KW-0067">ATP-binding</keyword>
<dbReference type="InterPro" id="IPR027785">
    <property type="entry name" value="UvrD-like_helicase_C"/>
</dbReference>
<feature type="domain" description="ATP-dependent RecD2 DNA helicase SH3" evidence="4">
    <location>
        <begin position="187"/>
        <end position="251"/>
    </location>
</feature>
<feature type="domain" description="UvrD-like helicase C-terminal" evidence="3">
    <location>
        <begin position="269"/>
        <end position="313"/>
    </location>
</feature>
<reference evidence="5" key="2">
    <citation type="journal article" date="2019" name="Genome Biol. Evol.">
        <title>Day and night: Metabolic profiles and evolutionary relationships of six axenic non-marine cyanobacteria.</title>
        <authorList>
            <person name="Will S.E."/>
            <person name="Henke P."/>
            <person name="Boedeker C."/>
            <person name="Huang S."/>
            <person name="Brinkmann H."/>
            <person name="Rohde M."/>
            <person name="Jarek M."/>
            <person name="Friedl T."/>
            <person name="Seufert S."/>
            <person name="Schumacher M."/>
            <person name="Overmann J."/>
            <person name="Neumann-Schaal M."/>
            <person name="Petersen J."/>
        </authorList>
    </citation>
    <scope>NUCLEOTIDE SEQUENCE [LARGE SCALE GENOMIC DNA]</scope>
    <source>
        <strain evidence="5">PCC 7102</strain>
    </source>
</reference>
<dbReference type="AlphaFoldDB" id="A0A3S1CM15"/>
<dbReference type="GO" id="GO:0009338">
    <property type="term" value="C:exodeoxyribonuclease V complex"/>
    <property type="evidence" value="ECO:0007669"/>
    <property type="project" value="TreeGrafter"/>
</dbReference>
<gene>
    <name evidence="5" type="ORF">DSM106972_027130</name>
</gene>
<dbReference type="InterPro" id="IPR027417">
    <property type="entry name" value="P-loop_NTPase"/>
</dbReference>
<dbReference type="EMBL" id="RSCL01000006">
    <property type="protein sequence ID" value="RUT06456.1"/>
    <property type="molecule type" value="Genomic_DNA"/>
</dbReference>
<evidence type="ECO:0000313" key="6">
    <source>
        <dbReference type="Proteomes" id="UP000271624"/>
    </source>
</evidence>
<dbReference type="SUPFAM" id="SSF52540">
    <property type="entry name" value="P-loop containing nucleoside triphosphate hydrolases"/>
    <property type="match status" value="1"/>
</dbReference>
<keyword evidence="6" id="KW-1185">Reference proteome</keyword>
<evidence type="ECO:0000256" key="2">
    <source>
        <dbReference type="ARBA" id="ARBA00022840"/>
    </source>
</evidence>